<evidence type="ECO:0000313" key="7">
    <source>
        <dbReference type="Proteomes" id="UP000215335"/>
    </source>
</evidence>
<gene>
    <name evidence="6" type="ORF">TSAR_000337</name>
</gene>
<dbReference type="GO" id="GO:0030286">
    <property type="term" value="C:dynein complex"/>
    <property type="evidence" value="ECO:0007669"/>
    <property type="project" value="UniProtKB-KW"/>
</dbReference>
<keyword evidence="7" id="KW-1185">Reference proteome</keyword>
<dbReference type="InterPro" id="IPR028133">
    <property type="entry name" value="Dynamitin"/>
</dbReference>
<dbReference type="AlphaFoldDB" id="A0A232EYT9"/>
<keyword evidence="4" id="KW-0243">Dynein</keyword>
<dbReference type="GO" id="GO:0007017">
    <property type="term" value="P:microtubule-based process"/>
    <property type="evidence" value="ECO:0007669"/>
    <property type="project" value="InterPro"/>
</dbReference>
<evidence type="ECO:0000256" key="1">
    <source>
        <dbReference type="ARBA" id="ARBA00004496"/>
    </source>
</evidence>
<evidence type="ECO:0008006" key="8">
    <source>
        <dbReference type="Google" id="ProtNLM"/>
    </source>
</evidence>
<comment type="caution">
    <text evidence="6">The sequence shown here is derived from an EMBL/GenBank/DDBJ whole genome shotgun (WGS) entry which is preliminary data.</text>
</comment>
<dbReference type="Proteomes" id="UP000215335">
    <property type="component" value="Unassembled WGS sequence"/>
</dbReference>
<evidence type="ECO:0000256" key="2">
    <source>
        <dbReference type="ARBA" id="ARBA00006176"/>
    </source>
</evidence>
<comment type="subcellular location">
    <subcellularLocation>
        <location evidence="1">Cytoplasm</location>
    </subcellularLocation>
</comment>
<evidence type="ECO:0000256" key="5">
    <source>
        <dbReference type="SAM" id="MobiDB-lite"/>
    </source>
</evidence>
<dbReference type="STRING" id="543379.A0A232EYT9"/>
<sequence length="404" mass="45914">MIDPKYADLPGIAYDQPDIYETDDTPDSQGNQNYIEEDGNSVEKIYLNPTDAFNKFKDKRVNTKDVDFSDTISPKKKIGYNVSGKELYCRDEDETPFERYQRLKQEILELLDQVNNAKENPKENEDLKALTDIVHQIEITGKELDDMNINKLLNGNSITNLTNYQEIRFKELTSQIEIFKQKNSIESSAPSKEASVTSQDGAKVGTLKYQMTYFPDKAKVQDIARISHLEKRLGYLENVIGISNESNTKCSQILKSQGITKSIEKLMANACLLNSAQLDILENKVTSLINKMDSVIQKKAMTAQDSRHEKVVTELYDLVKQSENCVQILPQTIDRMLSLSALHRKAAEFANQLKELEDLKQNISGSLTNNKILLEEMQTNFTGNLEIIAKDITALNDRVKKLQK</sequence>
<comment type="similarity">
    <text evidence="2">Belongs to the dynactin subunit 2 family.</text>
</comment>
<dbReference type="GO" id="GO:0005737">
    <property type="term" value="C:cytoplasm"/>
    <property type="evidence" value="ECO:0007669"/>
    <property type="project" value="UniProtKB-SubCell"/>
</dbReference>
<organism evidence="6 7">
    <name type="scientific">Trichomalopsis sarcophagae</name>
    <dbReference type="NCBI Taxonomy" id="543379"/>
    <lineage>
        <taxon>Eukaryota</taxon>
        <taxon>Metazoa</taxon>
        <taxon>Ecdysozoa</taxon>
        <taxon>Arthropoda</taxon>
        <taxon>Hexapoda</taxon>
        <taxon>Insecta</taxon>
        <taxon>Pterygota</taxon>
        <taxon>Neoptera</taxon>
        <taxon>Endopterygota</taxon>
        <taxon>Hymenoptera</taxon>
        <taxon>Apocrita</taxon>
        <taxon>Proctotrupomorpha</taxon>
        <taxon>Chalcidoidea</taxon>
        <taxon>Pteromalidae</taxon>
        <taxon>Pteromalinae</taxon>
        <taxon>Trichomalopsis</taxon>
    </lineage>
</organism>
<accession>A0A232EYT9</accession>
<dbReference type="EMBL" id="NNAY01001563">
    <property type="protein sequence ID" value="OXU23584.1"/>
    <property type="molecule type" value="Genomic_DNA"/>
</dbReference>
<proteinExistence type="inferred from homology"/>
<evidence type="ECO:0000256" key="3">
    <source>
        <dbReference type="ARBA" id="ARBA00022490"/>
    </source>
</evidence>
<dbReference type="PANTHER" id="PTHR15346">
    <property type="entry name" value="DYNACTIN SUBUNIT"/>
    <property type="match status" value="1"/>
</dbReference>
<reference evidence="6 7" key="1">
    <citation type="journal article" date="2017" name="Curr. Biol.">
        <title>The Evolution of Venom by Co-option of Single-Copy Genes.</title>
        <authorList>
            <person name="Martinson E.O."/>
            <person name="Mrinalini"/>
            <person name="Kelkar Y.D."/>
            <person name="Chang C.H."/>
            <person name="Werren J.H."/>
        </authorList>
    </citation>
    <scope>NUCLEOTIDE SEQUENCE [LARGE SCALE GENOMIC DNA]</scope>
    <source>
        <strain evidence="6 7">Alberta</strain>
        <tissue evidence="6">Whole body</tissue>
    </source>
</reference>
<evidence type="ECO:0000313" key="6">
    <source>
        <dbReference type="EMBL" id="OXU23584.1"/>
    </source>
</evidence>
<name>A0A232EYT9_9HYME</name>
<evidence type="ECO:0000256" key="4">
    <source>
        <dbReference type="ARBA" id="ARBA00023017"/>
    </source>
</evidence>
<dbReference type="OrthoDB" id="4977at2759"/>
<keyword evidence="3" id="KW-0963">Cytoplasm</keyword>
<feature type="region of interest" description="Disordered" evidence="5">
    <location>
        <begin position="1"/>
        <end position="39"/>
    </location>
</feature>
<dbReference type="Pfam" id="PF04912">
    <property type="entry name" value="Dynamitin"/>
    <property type="match status" value="1"/>
</dbReference>
<protein>
    <recommendedName>
        <fullName evidence="8">Dynactin subunit 2</fullName>
    </recommendedName>
</protein>
<dbReference type="GO" id="GO:0005869">
    <property type="term" value="C:dynactin complex"/>
    <property type="evidence" value="ECO:0007669"/>
    <property type="project" value="InterPro"/>
</dbReference>